<dbReference type="AlphaFoldDB" id="A0A977PK49"/>
<comment type="catalytic activity">
    <reaction evidence="10">
        <text>tRNA(Val) + L-valine + ATP = L-valyl-tRNA(Val) + AMP + diphosphate</text>
        <dbReference type="Rhea" id="RHEA:10704"/>
        <dbReference type="Rhea" id="RHEA-COMP:9672"/>
        <dbReference type="Rhea" id="RHEA-COMP:9708"/>
        <dbReference type="ChEBI" id="CHEBI:30616"/>
        <dbReference type="ChEBI" id="CHEBI:33019"/>
        <dbReference type="ChEBI" id="CHEBI:57762"/>
        <dbReference type="ChEBI" id="CHEBI:78442"/>
        <dbReference type="ChEBI" id="CHEBI:78537"/>
        <dbReference type="ChEBI" id="CHEBI:456215"/>
        <dbReference type="EC" id="6.1.1.9"/>
    </reaction>
</comment>
<keyword evidence="3" id="KW-0963">Cytoplasm</keyword>
<comment type="similarity">
    <text evidence="12">Belongs to the class-I aminoacyl-tRNA synthetase family. ValS type 2 subfamily.</text>
</comment>
<keyword evidence="6" id="KW-0067">ATP-binding</keyword>
<evidence type="ECO:0000256" key="13">
    <source>
        <dbReference type="NCBIfam" id="TIGR00422"/>
    </source>
</evidence>
<dbReference type="InterPro" id="IPR013155">
    <property type="entry name" value="M/V/L/I-tRNA-synth_anticd-bd"/>
</dbReference>
<dbReference type="InterPro" id="IPR024934">
    <property type="entry name" value="Rubredoxin-like_dom"/>
</dbReference>
<dbReference type="GO" id="GO:0004832">
    <property type="term" value="F:valine-tRNA ligase activity"/>
    <property type="evidence" value="ECO:0007669"/>
    <property type="project" value="UniProtKB-UniRule"/>
</dbReference>
<evidence type="ECO:0000256" key="8">
    <source>
        <dbReference type="ARBA" id="ARBA00023146"/>
    </source>
</evidence>
<evidence type="ECO:0000256" key="9">
    <source>
        <dbReference type="ARBA" id="ARBA00024407"/>
    </source>
</evidence>
<dbReference type="GO" id="GO:0005506">
    <property type="term" value="F:iron ion binding"/>
    <property type="evidence" value="ECO:0007669"/>
    <property type="project" value="InterPro"/>
</dbReference>
<dbReference type="Gene3D" id="3.40.50.620">
    <property type="entry name" value="HUPs"/>
    <property type="match status" value="2"/>
</dbReference>
<dbReference type="EMBL" id="CP006868">
    <property type="protein sequence ID" value="UXD21602.1"/>
    <property type="molecule type" value="Genomic_DNA"/>
</dbReference>
<dbReference type="Pfam" id="PF00133">
    <property type="entry name" value="tRNA-synt_1"/>
    <property type="match status" value="1"/>
</dbReference>
<dbReference type="EC" id="6.1.1.9" evidence="2 13"/>
<gene>
    <name evidence="15" type="ORF">IPA_05825</name>
</gene>
<sequence>MIAGTRPLDFNPKIELKRWDFKIEDEVRSWWEKEDWWRFNVDSPKPKFVIDTPPPYPAPLWHIGAAVSYSLHDMIARAMRMLGYEVLYPIGFDRNGLPIELYVEKYLGLTPWKTDREKFLEACRKALDEFVENMKKVLKRLLIAADIDHPYLTDSPEYRAFTQATFIEAWKKGLVYEAERPNNWCPKCRTTIADAEVEYKERPGILAYIKFKVKETGEDLIIATTRPELLCACQAVIVHPEDERYKHLHGKHAIIPLYNREVPIIPHKLADPNFGTGAMMVCSFGDWRDVQLFRELRLKPIKAIDENGRMTECAGPIAGLKVKEAKKKIIEILKEQGLVVKVENIVHKVPVHERCETEIEIIPMKEYYLKQLEFKDVLRKYANEMKWQPERYKVNLLQWIDSVSMDWPISRRRFYATEIPVWTCKKCGYKYVPPPGKYYRPWKENPPIDKCPKCGANEWEGETRVFDTWMDSSVTVLYITRYMRDQRFWEETFLKGTKLRPQGYDIIRTWLYYSLLRVHQLTEKRAFDWVFINGMGLDEKGRKMSKRYGNVIKPEEILDKYGADATRFWIALEVKPGENYRVIENKIRGAHKFLTKLLNVARYISAFPIVEEADLSDSDKWILAELNETIEKVRKAYEEMDFHQAAEEIYHFVWDKLASHYIELSKKRARLMDERFNEEEAKGAWYALHQSLKNVLLMLAPIAPAITDYIWRQLYSKESIHAQELPKPKEEWKFEKELEMGRKIMELNSAVWKVKKEVLKRKLREPITLQELKENGVELPDLGGFQKDFYALHNIQ</sequence>
<dbReference type="PANTHER" id="PTHR11946:SF93">
    <property type="entry name" value="VALINE--TRNA LIGASE, CHLOROPLASTIC_MITOCHONDRIAL 2"/>
    <property type="match status" value="1"/>
</dbReference>
<dbReference type="InterPro" id="IPR009080">
    <property type="entry name" value="tRNAsynth_Ia_anticodon-bd"/>
</dbReference>
<dbReference type="NCBIfam" id="NF009687">
    <property type="entry name" value="PRK13208.1"/>
    <property type="match status" value="1"/>
</dbReference>
<dbReference type="NCBIfam" id="TIGR00422">
    <property type="entry name" value="valS"/>
    <property type="match status" value="1"/>
</dbReference>
<evidence type="ECO:0000256" key="1">
    <source>
        <dbReference type="ARBA" id="ARBA00004496"/>
    </source>
</evidence>
<evidence type="ECO:0000256" key="10">
    <source>
        <dbReference type="ARBA" id="ARBA00047552"/>
    </source>
</evidence>
<evidence type="ECO:0000256" key="3">
    <source>
        <dbReference type="ARBA" id="ARBA00022490"/>
    </source>
</evidence>
<dbReference type="GO" id="GO:0005524">
    <property type="term" value="F:ATP binding"/>
    <property type="evidence" value="ECO:0007669"/>
    <property type="project" value="UniProtKB-KW"/>
</dbReference>
<dbReference type="InterPro" id="IPR033705">
    <property type="entry name" value="Anticodon_Ia_Val"/>
</dbReference>
<evidence type="ECO:0000256" key="12">
    <source>
        <dbReference type="ARBA" id="ARBA00061452"/>
    </source>
</evidence>
<dbReference type="PANTHER" id="PTHR11946">
    <property type="entry name" value="VALYL-TRNA SYNTHETASES"/>
    <property type="match status" value="1"/>
</dbReference>
<accession>A0A977PK49</accession>
<protein>
    <recommendedName>
        <fullName evidence="9 13">Valine--tRNA ligase</fullName>
        <ecNumber evidence="2 13">6.1.1.9</ecNumber>
    </recommendedName>
</protein>
<comment type="function">
    <text evidence="11">Catalyzes the attachment of valine to tRNA(Val). As ValRS can inadvertently accommodate and process structurally similar amino acids such as threonine, to avoid such errors, it has a 'posttransfer' editing activity that hydrolyzes mischarged Thr-tRNA(Val) in a tRNA-dependent manner.</text>
</comment>
<name>A0A977PK49_9CREN</name>
<dbReference type="SUPFAM" id="SSF52374">
    <property type="entry name" value="Nucleotidylyl transferase"/>
    <property type="match status" value="1"/>
</dbReference>
<evidence type="ECO:0000259" key="14">
    <source>
        <dbReference type="PROSITE" id="PS50903"/>
    </source>
</evidence>
<evidence type="ECO:0000313" key="15">
    <source>
        <dbReference type="EMBL" id="UXD21602.1"/>
    </source>
</evidence>
<dbReference type="Proteomes" id="UP001063698">
    <property type="component" value="Chromosome"/>
</dbReference>
<evidence type="ECO:0000313" key="16">
    <source>
        <dbReference type="Proteomes" id="UP001063698"/>
    </source>
</evidence>
<keyword evidence="7" id="KW-0648">Protein biosynthesis</keyword>
<dbReference type="Pfam" id="PF08264">
    <property type="entry name" value="Anticodon_1"/>
    <property type="match status" value="1"/>
</dbReference>
<dbReference type="InterPro" id="IPR002300">
    <property type="entry name" value="aa-tRNA-synth_Ia"/>
</dbReference>
<dbReference type="CDD" id="cd07962">
    <property type="entry name" value="Anticodon_Ia_Val"/>
    <property type="match status" value="1"/>
</dbReference>
<dbReference type="GO" id="GO:0006438">
    <property type="term" value="P:valyl-tRNA aminoacylation"/>
    <property type="evidence" value="ECO:0007669"/>
    <property type="project" value="UniProtKB-UniRule"/>
</dbReference>
<dbReference type="SUPFAM" id="SSF50677">
    <property type="entry name" value="ValRS/IleRS/LeuRS editing domain"/>
    <property type="match status" value="1"/>
</dbReference>
<keyword evidence="5" id="KW-0547">Nucleotide-binding</keyword>
<dbReference type="PROSITE" id="PS50903">
    <property type="entry name" value="RUBREDOXIN_LIKE"/>
    <property type="match status" value="1"/>
</dbReference>
<organism evidence="15 16">
    <name type="scientific">Ignicoccus pacificus DSM 13166</name>
    <dbReference type="NCBI Taxonomy" id="940294"/>
    <lineage>
        <taxon>Archaea</taxon>
        <taxon>Thermoproteota</taxon>
        <taxon>Thermoprotei</taxon>
        <taxon>Desulfurococcales</taxon>
        <taxon>Desulfurococcaceae</taxon>
        <taxon>Ignicoccus</taxon>
    </lineage>
</organism>
<evidence type="ECO:0000256" key="6">
    <source>
        <dbReference type="ARBA" id="ARBA00022840"/>
    </source>
</evidence>
<dbReference type="KEGG" id="ipc:IPA_05825"/>
<dbReference type="GO" id="GO:0002161">
    <property type="term" value="F:aminoacyl-tRNA deacylase activity"/>
    <property type="evidence" value="ECO:0007669"/>
    <property type="project" value="InterPro"/>
</dbReference>
<proteinExistence type="inferred from homology"/>
<dbReference type="FunFam" id="3.40.50.620:FF:000192">
    <property type="entry name" value="Valine--tRNA ligase"/>
    <property type="match status" value="1"/>
</dbReference>
<dbReference type="SUPFAM" id="SSF47323">
    <property type="entry name" value="Anticodon-binding domain of a subclass of class I aminoacyl-tRNA synthetases"/>
    <property type="match status" value="1"/>
</dbReference>
<keyword evidence="16" id="KW-1185">Reference proteome</keyword>
<dbReference type="GO" id="GO:0005829">
    <property type="term" value="C:cytosol"/>
    <property type="evidence" value="ECO:0007669"/>
    <property type="project" value="TreeGrafter"/>
</dbReference>
<evidence type="ECO:0000256" key="4">
    <source>
        <dbReference type="ARBA" id="ARBA00022598"/>
    </source>
</evidence>
<dbReference type="InterPro" id="IPR009008">
    <property type="entry name" value="Val/Leu/Ile-tRNA-synth_edit"/>
</dbReference>
<feature type="domain" description="Rubredoxin-like" evidence="14">
    <location>
        <begin position="419"/>
        <end position="469"/>
    </location>
</feature>
<evidence type="ECO:0000256" key="2">
    <source>
        <dbReference type="ARBA" id="ARBA00013169"/>
    </source>
</evidence>
<dbReference type="Gene3D" id="1.10.730.10">
    <property type="entry name" value="Isoleucyl-tRNA Synthetase, Domain 1"/>
    <property type="match status" value="1"/>
</dbReference>
<evidence type="ECO:0000256" key="5">
    <source>
        <dbReference type="ARBA" id="ARBA00022741"/>
    </source>
</evidence>
<dbReference type="Gene3D" id="3.90.740.10">
    <property type="entry name" value="Valyl/Leucyl/Isoleucyl-tRNA synthetase, editing domain"/>
    <property type="match status" value="1"/>
</dbReference>
<comment type="subcellular location">
    <subcellularLocation>
        <location evidence="1">Cytoplasm</location>
    </subcellularLocation>
</comment>
<keyword evidence="8" id="KW-0030">Aminoacyl-tRNA synthetase</keyword>
<dbReference type="InterPro" id="IPR002303">
    <property type="entry name" value="Valyl-tRNA_ligase"/>
</dbReference>
<evidence type="ECO:0000256" key="7">
    <source>
        <dbReference type="ARBA" id="ARBA00022917"/>
    </source>
</evidence>
<reference evidence="15" key="1">
    <citation type="submission" date="2013-11" db="EMBL/GenBank/DDBJ databases">
        <title>Comparative genomics of Ignicoccus.</title>
        <authorList>
            <person name="Podar M."/>
        </authorList>
    </citation>
    <scope>NUCLEOTIDE SEQUENCE</scope>
    <source>
        <strain evidence="15">DSM 13166</strain>
    </source>
</reference>
<dbReference type="InterPro" id="IPR014729">
    <property type="entry name" value="Rossmann-like_a/b/a_fold"/>
</dbReference>
<evidence type="ECO:0000256" key="11">
    <source>
        <dbReference type="ARBA" id="ARBA00055630"/>
    </source>
</evidence>
<keyword evidence="4" id="KW-0436">Ligase</keyword>
<dbReference type="PRINTS" id="PR00986">
    <property type="entry name" value="TRNASYNTHVAL"/>
</dbReference>